<organism evidence="1 2">
    <name type="scientific">Candidatus Entotheonella gemina</name>
    <dbReference type="NCBI Taxonomy" id="1429439"/>
    <lineage>
        <taxon>Bacteria</taxon>
        <taxon>Pseudomonadati</taxon>
        <taxon>Nitrospinota/Tectimicrobiota group</taxon>
        <taxon>Candidatus Tectimicrobiota</taxon>
        <taxon>Candidatus Entotheonellia</taxon>
        <taxon>Candidatus Entotheonellales</taxon>
        <taxon>Candidatus Entotheonellaceae</taxon>
        <taxon>Candidatus Entotheonella</taxon>
    </lineage>
</organism>
<reference evidence="1 2" key="1">
    <citation type="journal article" date="2014" name="Nature">
        <title>An environmental bacterial taxon with a large and distinct metabolic repertoire.</title>
        <authorList>
            <person name="Wilson M.C."/>
            <person name="Mori T."/>
            <person name="Ruckert C."/>
            <person name="Uria A.R."/>
            <person name="Helf M.J."/>
            <person name="Takada K."/>
            <person name="Gernert C."/>
            <person name="Steffens U.A."/>
            <person name="Heycke N."/>
            <person name="Schmitt S."/>
            <person name="Rinke C."/>
            <person name="Helfrich E.J."/>
            <person name="Brachmann A.O."/>
            <person name="Gurgui C."/>
            <person name="Wakimoto T."/>
            <person name="Kracht M."/>
            <person name="Crusemann M."/>
            <person name="Hentschel U."/>
            <person name="Abe I."/>
            <person name="Matsunaga S."/>
            <person name="Kalinowski J."/>
            <person name="Takeyama H."/>
            <person name="Piel J."/>
        </authorList>
    </citation>
    <scope>NUCLEOTIDE SEQUENCE [LARGE SCALE GENOMIC DNA]</scope>
    <source>
        <strain evidence="2">TSY2</strain>
    </source>
</reference>
<comment type="caution">
    <text evidence="1">The sequence shown here is derived from an EMBL/GenBank/DDBJ whole genome shotgun (WGS) entry which is preliminary data.</text>
</comment>
<dbReference type="AlphaFoldDB" id="W4LLK3"/>
<evidence type="ECO:0000313" key="2">
    <source>
        <dbReference type="Proteomes" id="UP000019140"/>
    </source>
</evidence>
<name>W4LLK3_9BACT</name>
<dbReference type="EMBL" id="AZHX01001931">
    <property type="protein sequence ID" value="ETW98605.1"/>
    <property type="molecule type" value="Genomic_DNA"/>
</dbReference>
<sequence>MVLHTERQIRSERLHDYFDLQLRFAQTVAEIASLPLADTVAHYTNFHRRFGLGRLQGAPRSAEWSRYIDQLNRLQTHEQRVAWTQSFFLQAPEESPPANQHHVGCFSCDPPNAEGFVRIHFVNRDNDGGTSSLKHTKIESRKRELRDMFTFIRSTYPSAKSVRGGSWLYHIQAYRRLFPPPYAESRVILKTGIRFDGTSSWGQFLDHREHIKPDLRDLFLRNLKRLDPDHLWRAFPLPALHTSAPIQVFYEFYDVEVPEITNASHPANP</sequence>
<accession>W4LLK3</accession>
<dbReference type="HOGENOM" id="CLU_1127439_0_0_7"/>
<gene>
    <name evidence="1" type="ORF">ETSY2_42570</name>
</gene>
<protein>
    <submittedName>
        <fullName evidence="1">Uncharacterized protein</fullName>
    </submittedName>
</protein>
<keyword evidence="2" id="KW-1185">Reference proteome</keyword>
<dbReference type="Proteomes" id="UP000019140">
    <property type="component" value="Unassembled WGS sequence"/>
</dbReference>
<proteinExistence type="predicted"/>
<evidence type="ECO:0000313" key="1">
    <source>
        <dbReference type="EMBL" id="ETW98605.1"/>
    </source>
</evidence>